<keyword evidence="1" id="KW-0812">Transmembrane</keyword>
<evidence type="ECO:0000259" key="2">
    <source>
        <dbReference type="PROSITE" id="PS51837"/>
    </source>
</evidence>
<evidence type="ECO:0000313" key="4">
    <source>
        <dbReference type="Proteomes" id="UP000193922"/>
    </source>
</evidence>
<feature type="transmembrane region" description="Helical" evidence="1">
    <location>
        <begin position="79"/>
        <end position="96"/>
    </location>
</feature>
<dbReference type="AlphaFoldDB" id="A0A1Y1WJJ7"/>
<comment type="caution">
    <text evidence="3">The sequence shown here is derived from an EMBL/GenBank/DDBJ whole genome shotgun (WGS) entry which is preliminary data.</text>
</comment>
<gene>
    <name evidence="3" type="ORF">DL89DRAFT_263737</name>
</gene>
<keyword evidence="1" id="KW-0472">Membrane</keyword>
<keyword evidence="1" id="KW-1133">Transmembrane helix</keyword>
<dbReference type="Proteomes" id="UP000193922">
    <property type="component" value="Unassembled WGS sequence"/>
</dbReference>
<reference evidence="3 4" key="1">
    <citation type="submission" date="2016-07" db="EMBL/GenBank/DDBJ databases">
        <title>Pervasive Adenine N6-methylation of Active Genes in Fungi.</title>
        <authorList>
            <consortium name="DOE Joint Genome Institute"/>
            <person name="Mondo S.J."/>
            <person name="Dannebaum R.O."/>
            <person name="Kuo R.C."/>
            <person name="Labutti K."/>
            <person name="Haridas S."/>
            <person name="Kuo A."/>
            <person name="Salamov A."/>
            <person name="Ahrendt S.R."/>
            <person name="Lipzen A."/>
            <person name="Sullivan W."/>
            <person name="Andreopoulos W.B."/>
            <person name="Clum A."/>
            <person name="Lindquist E."/>
            <person name="Daum C."/>
            <person name="Ramamoorthy G.K."/>
            <person name="Gryganskyi A."/>
            <person name="Culley D."/>
            <person name="Magnuson J.K."/>
            <person name="James T.Y."/>
            <person name="O'Malley M.A."/>
            <person name="Stajich J.E."/>
            <person name="Spatafora J.W."/>
            <person name="Visel A."/>
            <person name="Grigoriev I.V."/>
        </authorList>
    </citation>
    <scope>NUCLEOTIDE SEQUENCE [LARGE SCALE GENOMIC DNA]</scope>
    <source>
        <strain evidence="3 4">ATCC 12442</strain>
    </source>
</reference>
<evidence type="ECO:0000313" key="3">
    <source>
        <dbReference type="EMBL" id="ORX73707.1"/>
    </source>
</evidence>
<evidence type="ECO:0000256" key="1">
    <source>
        <dbReference type="SAM" id="Phobius"/>
    </source>
</evidence>
<dbReference type="RefSeq" id="XP_040746918.1">
    <property type="nucleotide sequence ID" value="XM_040885962.1"/>
</dbReference>
<dbReference type="EMBL" id="MCFD01000001">
    <property type="protein sequence ID" value="ORX73707.1"/>
    <property type="molecule type" value="Genomic_DNA"/>
</dbReference>
<dbReference type="GeneID" id="63802610"/>
<dbReference type="Pfam" id="PF10601">
    <property type="entry name" value="zf-LITAF-like"/>
    <property type="match status" value="1"/>
</dbReference>
<proteinExistence type="predicted"/>
<dbReference type="InterPro" id="IPR006629">
    <property type="entry name" value="LITAF"/>
</dbReference>
<feature type="domain" description="LITAF" evidence="2">
    <location>
        <begin position="39"/>
        <end position="130"/>
    </location>
</feature>
<protein>
    <recommendedName>
        <fullName evidence="2">LITAF domain-containing protein</fullName>
    </recommendedName>
</protein>
<dbReference type="OrthoDB" id="5554442at2759"/>
<organism evidence="3 4">
    <name type="scientific">Linderina pennispora</name>
    <dbReference type="NCBI Taxonomy" id="61395"/>
    <lineage>
        <taxon>Eukaryota</taxon>
        <taxon>Fungi</taxon>
        <taxon>Fungi incertae sedis</taxon>
        <taxon>Zoopagomycota</taxon>
        <taxon>Kickxellomycotina</taxon>
        <taxon>Kickxellomycetes</taxon>
        <taxon>Kickxellales</taxon>
        <taxon>Kickxellaceae</taxon>
        <taxon>Linderina</taxon>
    </lineage>
</organism>
<dbReference type="PROSITE" id="PS51837">
    <property type="entry name" value="LITAF"/>
    <property type="match status" value="1"/>
</dbReference>
<keyword evidence="4" id="KW-1185">Reference proteome</keyword>
<sequence>MTADGLTGIIGQIIKHTSSSDVTIVRDKGGVFRRGWFGPKKLRQGTRLELNMKSVKVCCPRCHVTDFTEIRKENGKRTLFVMVALAIILIILKGPHHAASAVSTAAQLKAFRRRSHFCRSCNIKLGKNRTFLQRLGF</sequence>
<name>A0A1Y1WJJ7_9FUNG</name>
<accession>A0A1Y1WJJ7</accession>